<feature type="domain" description="DUF4333" evidence="2">
    <location>
        <begin position="110"/>
        <end position="162"/>
    </location>
</feature>
<reference evidence="3 4" key="1">
    <citation type="journal article" date="2013" name="Biodegradation">
        <title>Quantitative proteomic analysis of ibuprofen-degrading Patulibacter sp. strain I11.</title>
        <authorList>
            <person name="Almeida B."/>
            <person name="Kjeldal H."/>
            <person name="Lolas I."/>
            <person name="Knudsen A.D."/>
            <person name="Carvalho G."/>
            <person name="Nielsen K.L."/>
            <person name="Barreto Crespo M.T."/>
            <person name="Stensballe A."/>
            <person name="Nielsen J.L."/>
        </authorList>
    </citation>
    <scope>NUCLEOTIDE SEQUENCE [LARGE SCALE GENOMIC DNA]</scope>
    <source>
        <strain evidence="3 4">I11</strain>
    </source>
</reference>
<evidence type="ECO:0000313" key="3">
    <source>
        <dbReference type="EMBL" id="EHN11300.1"/>
    </source>
</evidence>
<dbReference type="Pfam" id="PF14230">
    <property type="entry name" value="DUF4333"/>
    <property type="match status" value="2"/>
</dbReference>
<name>H0E4U7_9ACTN</name>
<dbReference type="EMBL" id="AGUD01000120">
    <property type="protein sequence ID" value="EHN11300.1"/>
    <property type="molecule type" value="Genomic_DNA"/>
</dbReference>
<keyword evidence="1" id="KW-0732">Signal</keyword>
<evidence type="ECO:0000313" key="4">
    <source>
        <dbReference type="Proteomes" id="UP000005143"/>
    </source>
</evidence>
<dbReference type="AlphaFoldDB" id="H0E4U7"/>
<comment type="caution">
    <text evidence="3">The sequence shown here is derived from an EMBL/GenBank/DDBJ whole genome shotgun (WGS) entry which is preliminary data.</text>
</comment>
<evidence type="ECO:0000259" key="2">
    <source>
        <dbReference type="Pfam" id="PF14230"/>
    </source>
</evidence>
<protein>
    <recommendedName>
        <fullName evidence="2">DUF4333 domain-containing protein</fullName>
    </recommendedName>
</protein>
<sequence length="176" mass="18449">MSRRRRPHALVPIALATAGATLLTACGTSTLDTGEVEKTIASQFKAKGIPLTDVRCRDEIEAKVGTPVSCTGKNPGGTVLRLEGKVSERNGDRARFEVKAVGGTAIGSVIAAQTKAVLEQQVGQKADGMTCPKTVEIPTKRPIRCVLTAGGTRLGVSVTVDENGRLDAKVDDQPRS</sequence>
<dbReference type="InterPro" id="IPR025637">
    <property type="entry name" value="DUF4333"/>
</dbReference>
<feature type="signal peptide" evidence="1">
    <location>
        <begin position="1"/>
        <end position="25"/>
    </location>
</feature>
<proteinExistence type="predicted"/>
<gene>
    <name evidence="3" type="ORF">PAI11_18280</name>
</gene>
<organism evidence="3 4">
    <name type="scientific">Patulibacter medicamentivorans</name>
    <dbReference type="NCBI Taxonomy" id="1097667"/>
    <lineage>
        <taxon>Bacteria</taxon>
        <taxon>Bacillati</taxon>
        <taxon>Actinomycetota</taxon>
        <taxon>Thermoleophilia</taxon>
        <taxon>Solirubrobacterales</taxon>
        <taxon>Patulibacteraceae</taxon>
        <taxon>Patulibacter</taxon>
    </lineage>
</organism>
<dbReference type="Proteomes" id="UP000005143">
    <property type="component" value="Unassembled WGS sequence"/>
</dbReference>
<feature type="domain" description="DUF4333" evidence="2">
    <location>
        <begin position="20"/>
        <end position="86"/>
    </location>
</feature>
<dbReference type="RefSeq" id="WP_007573658.1">
    <property type="nucleotide sequence ID" value="NZ_AGUD01000120.1"/>
</dbReference>
<keyword evidence="4" id="KW-1185">Reference proteome</keyword>
<evidence type="ECO:0000256" key="1">
    <source>
        <dbReference type="SAM" id="SignalP"/>
    </source>
</evidence>
<dbReference type="PROSITE" id="PS51257">
    <property type="entry name" value="PROKAR_LIPOPROTEIN"/>
    <property type="match status" value="1"/>
</dbReference>
<feature type="chain" id="PRO_5039330302" description="DUF4333 domain-containing protein" evidence="1">
    <location>
        <begin position="26"/>
        <end position="176"/>
    </location>
</feature>
<accession>H0E4U7</accession>